<organism evidence="2 3">
    <name type="scientific">Methylomagnum ishizawai</name>
    <dbReference type="NCBI Taxonomy" id="1760988"/>
    <lineage>
        <taxon>Bacteria</taxon>
        <taxon>Pseudomonadati</taxon>
        <taxon>Pseudomonadota</taxon>
        <taxon>Gammaproteobacteria</taxon>
        <taxon>Methylococcales</taxon>
        <taxon>Methylococcaceae</taxon>
        <taxon>Methylomagnum</taxon>
    </lineage>
</organism>
<sequence>MNPQCQDVECYAHEGESCRLGEVDHTQCAKWTNVAPGTEPETATPSTPAAARVCWSGSALGLADIANLTPRARSILIGVLGAYDAGKTTLLIGNYLQLLRGNTLADAHFAGSRTLGAWESLAAWTRYDDVVRPPRFPPHTPRGTSRVPGLLHFALRGAHDEFRDILLTDAPGEWFTRWAIKTDAPGAEGACWIAEKADAFLVFADCARLSGPKRGEARDDLCQLLERLGNEVSLRPTALVWAKDDQTVPERIQDTLRKVLNERIPQATEVRASITRPQSLVDVLASVIRPAWTAPLAKPLIEPVLYHHAFAAFRGHHASA</sequence>
<dbReference type="SUPFAM" id="SSF52540">
    <property type="entry name" value="P-loop containing nucleoside triphosphate hydrolases"/>
    <property type="match status" value="1"/>
</dbReference>
<dbReference type="EMBL" id="FXAM01000001">
    <property type="protein sequence ID" value="SMF94383.1"/>
    <property type="molecule type" value="Genomic_DNA"/>
</dbReference>
<dbReference type="Proteomes" id="UP000192923">
    <property type="component" value="Unassembled WGS sequence"/>
</dbReference>
<proteinExistence type="predicted"/>
<keyword evidence="3" id="KW-1185">Reference proteome</keyword>
<dbReference type="Pfam" id="PF19993">
    <property type="entry name" value="DO-GTPase2"/>
    <property type="match status" value="1"/>
</dbReference>
<gene>
    <name evidence="2" type="ORF">SAMN02949497_1696</name>
</gene>
<evidence type="ECO:0000259" key="1">
    <source>
        <dbReference type="Pfam" id="PF19993"/>
    </source>
</evidence>
<accession>A0A1Y6D0M7</accession>
<feature type="domain" description="Double-GTPase 2" evidence="1">
    <location>
        <begin position="75"/>
        <end position="292"/>
    </location>
</feature>
<dbReference type="InterPro" id="IPR027417">
    <property type="entry name" value="P-loop_NTPase"/>
</dbReference>
<name>A0A1Y6D0M7_9GAMM</name>
<dbReference type="InterPro" id="IPR045528">
    <property type="entry name" value="DO-GTPase2"/>
</dbReference>
<evidence type="ECO:0000313" key="2">
    <source>
        <dbReference type="EMBL" id="SMF94383.1"/>
    </source>
</evidence>
<dbReference type="STRING" id="1760988.SAMN02949497_1696"/>
<dbReference type="AlphaFoldDB" id="A0A1Y6D0M7"/>
<protein>
    <recommendedName>
        <fullName evidence="1">Double-GTPase 2 domain-containing protein</fullName>
    </recommendedName>
</protein>
<reference evidence="2 3" key="1">
    <citation type="submission" date="2016-12" db="EMBL/GenBank/DDBJ databases">
        <authorList>
            <person name="Song W.-J."/>
            <person name="Kurnit D.M."/>
        </authorList>
    </citation>
    <scope>NUCLEOTIDE SEQUENCE [LARGE SCALE GENOMIC DNA]</scope>
    <source>
        <strain evidence="2 3">175</strain>
    </source>
</reference>
<evidence type="ECO:0000313" key="3">
    <source>
        <dbReference type="Proteomes" id="UP000192923"/>
    </source>
</evidence>
<dbReference type="OrthoDB" id="9758568at2"/>
<dbReference type="RefSeq" id="WP_085211713.1">
    <property type="nucleotide sequence ID" value="NZ_FXAM01000001.1"/>
</dbReference>